<protein>
    <submittedName>
        <fullName evidence="3">PhzF family phenazine biosynthesis protein</fullName>
    </submittedName>
</protein>
<comment type="caution">
    <text evidence="3">The sequence shown here is derived from an EMBL/GenBank/DDBJ whole genome shotgun (WGS) entry which is preliminary data.</text>
</comment>
<dbReference type="RefSeq" id="WP_298383215.1">
    <property type="nucleotide sequence ID" value="NZ_JBFSHR010000061.1"/>
</dbReference>
<dbReference type="EMBL" id="JBFSHR010000061">
    <property type="protein sequence ID" value="MEX6430556.1"/>
    <property type="molecule type" value="Genomic_DNA"/>
</dbReference>
<reference evidence="3 4" key="1">
    <citation type="submission" date="2024-07" db="EMBL/GenBank/DDBJ databases">
        <title>Draft Genome Sequence of Ferrimicrobium acidiphilum Strain YE2023, Isolated from a Pulp of Bioleach Reactor.</title>
        <authorList>
            <person name="Elkina Y.A."/>
            <person name="Bulaeva A.G."/>
            <person name="Beletsky A.V."/>
            <person name="Mardanov A.V."/>
        </authorList>
    </citation>
    <scope>NUCLEOTIDE SEQUENCE [LARGE SCALE GENOMIC DNA]</scope>
    <source>
        <strain evidence="3 4">YE2023</strain>
    </source>
</reference>
<gene>
    <name evidence="3" type="ORF">AB6A68_12040</name>
</gene>
<sequence>MSSISTIQLVDAFTDRPFSGNPAAVAFCDSYPSAAFLQAVATELNLSETAFVRSRGDGTHDLRWFTPTTEVALCGHATLASAHTLGGNAVFHTKSGTLTCTEGVAGEILMDFPLDRPTQVEMPKHMASLNITWAGRGIFDLLFVADDAAQVRSFVADREELIDFDARCVIISAPGDQPGIDFVSRVFAPRVGVLEDPVTGSAHCTLAAYWGDRLGRNHLYGEQASTRGGIVSMSRKEDRVVLGGHAVTVGRMELMIDESALVVRPAQ</sequence>
<organism evidence="3 4">
    <name type="scientific">Ferrimicrobium acidiphilum</name>
    <dbReference type="NCBI Taxonomy" id="121039"/>
    <lineage>
        <taxon>Bacteria</taxon>
        <taxon>Bacillati</taxon>
        <taxon>Actinomycetota</taxon>
        <taxon>Acidimicrobiia</taxon>
        <taxon>Acidimicrobiales</taxon>
        <taxon>Acidimicrobiaceae</taxon>
        <taxon>Ferrimicrobium</taxon>
    </lineage>
</organism>
<dbReference type="Proteomes" id="UP001560267">
    <property type="component" value="Unassembled WGS sequence"/>
</dbReference>
<accession>A0ABV3Y6J4</accession>
<evidence type="ECO:0000256" key="1">
    <source>
        <dbReference type="ARBA" id="ARBA00008270"/>
    </source>
</evidence>
<name>A0ABV3Y6J4_9ACTN</name>
<dbReference type="PANTHER" id="PTHR13774">
    <property type="entry name" value="PHENAZINE BIOSYNTHESIS PROTEIN"/>
    <property type="match status" value="1"/>
</dbReference>
<evidence type="ECO:0000256" key="2">
    <source>
        <dbReference type="ARBA" id="ARBA00023235"/>
    </source>
</evidence>
<dbReference type="SUPFAM" id="SSF54506">
    <property type="entry name" value="Diaminopimelate epimerase-like"/>
    <property type="match status" value="1"/>
</dbReference>
<dbReference type="NCBIfam" id="TIGR00654">
    <property type="entry name" value="PhzF_family"/>
    <property type="match status" value="1"/>
</dbReference>
<keyword evidence="4" id="KW-1185">Reference proteome</keyword>
<evidence type="ECO:0000313" key="3">
    <source>
        <dbReference type="EMBL" id="MEX6430556.1"/>
    </source>
</evidence>
<dbReference type="PANTHER" id="PTHR13774:SF17">
    <property type="entry name" value="PHENAZINE BIOSYNTHESIS-LIKE DOMAIN-CONTAINING PROTEIN"/>
    <property type="match status" value="1"/>
</dbReference>
<dbReference type="PIRSF" id="PIRSF016184">
    <property type="entry name" value="PhzC_PhzF"/>
    <property type="match status" value="1"/>
</dbReference>
<evidence type="ECO:0000313" key="4">
    <source>
        <dbReference type="Proteomes" id="UP001560267"/>
    </source>
</evidence>
<keyword evidence="2" id="KW-0413">Isomerase</keyword>
<dbReference type="Pfam" id="PF02567">
    <property type="entry name" value="PhzC-PhzF"/>
    <property type="match status" value="1"/>
</dbReference>
<proteinExistence type="inferred from homology"/>
<dbReference type="InterPro" id="IPR003719">
    <property type="entry name" value="Phenazine_PhzF-like"/>
</dbReference>
<dbReference type="Gene3D" id="3.10.310.10">
    <property type="entry name" value="Diaminopimelate Epimerase, Chain A, domain 1"/>
    <property type="match status" value="2"/>
</dbReference>
<comment type="similarity">
    <text evidence="1">Belongs to the PhzF family.</text>
</comment>